<keyword evidence="2" id="KW-1003">Cell membrane</keyword>
<comment type="caution">
    <text evidence="8">The sequence shown here is derived from an EMBL/GenBank/DDBJ whole genome shotgun (WGS) entry which is preliminary data.</text>
</comment>
<evidence type="ECO:0000313" key="8">
    <source>
        <dbReference type="EMBL" id="ONN28032.1"/>
    </source>
</evidence>
<name>A0ABX3IND3_9BACT</name>
<proteinExistence type="predicted"/>
<protein>
    <recommendedName>
        <fullName evidence="7">MrpA C-terminal/MbhD domain-containing protein</fullName>
    </recommendedName>
</protein>
<dbReference type="EMBL" id="LBFC01000002">
    <property type="protein sequence ID" value="ONN28032.1"/>
    <property type="molecule type" value="Genomic_DNA"/>
</dbReference>
<evidence type="ECO:0000256" key="6">
    <source>
        <dbReference type="SAM" id="Phobius"/>
    </source>
</evidence>
<dbReference type="Gene3D" id="3.40.190.10">
    <property type="entry name" value="Periplasmic binding protein-like II"/>
    <property type="match status" value="1"/>
</dbReference>
<accession>A0ABX3IND3</accession>
<keyword evidence="9" id="KW-1185">Reference proteome</keyword>
<keyword evidence="5 6" id="KW-0472">Membrane</keyword>
<evidence type="ECO:0000256" key="1">
    <source>
        <dbReference type="ARBA" id="ARBA00004651"/>
    </source>
</evidence>
<feature type="transmembrane region" description="Helical" evidence="6">
    <location>
        <begin position="36"/>
        <end position="67"/>
    </location>
</feature>
<evidence type="ECO:0000256" key="3">
    <source>
        <dbReference type="ARBA" id="ARBA00022692"/>
    </source>
</evidence>
<organism evidence="8 9">
    <name type="scientific">Thermosipho affectus</name>
    <dbReference type="NCBI Taxonomy" id="660294"/>
    <lineage>
        <taxon>Bacteria</taxon>
        <taxon>Thermotogati</taxon>
        <taxon>Thermotogota</taxon>
        <taxon>Thermotogae</taxon>
        <taxon>Thermotogales</taxon>
        <taxon>Fervidobacteriaceae</taxon>
        <taxon>Thermosipho</taxon>
    </lineage>
</organism>
<evidence type="ECO:0000259" key="7">
    <source>
        <dbReference type="Pfam" id="PF13244"/>
    </source>
</evidence>
<keyword evidence="3 6" id="KW-0812">Transmembrane</keyword>
<feature type="domain" description="MrpA C-terminal/MbhD" evidence="7">
    <location>
        <begin position="9"/>
        <end position="69"/>
    </location>
</feature>
<evidence type="ECO:0000256" key="4">
    <source>
        <dbReference type="ARBA" id="ARBA00022989"/>
    </source>
</evidence>
<evidence type="ECO:0000313" key="9">
    <source>
        <dbReference type="Proteomes" id="UP000242616"/>
    </source>
</evidence>
<keyword evidence="4 6" id="KW-1133">Transmembrane helix</keyword>
<gene>
    <name evidence="8" type="ORF">XJ44_00350</name>
</gene>
<sequence length="215" mass="24936">MMQYVLSFFAVLVTIFVFFSKKVFNSFLYRTVLSVLMVAIYVVYLAPDVAITEAMLGALLTTFVYLLSFKIHSKLKVAVVRIPVICQKYQDTFAGIIPKILEDFSKEYNHKIEYVEVLTIGECMKLIEKGEVDLGITFKGDFKILDVPYYMVNNKELSYFELINLNSLSEIKKISNKVFYLTFSDKNSIEFMEFSSFYTQDYLKKILKNYKLGGI</sequence>
<dbReference type="Proteomes" id="UP000242616">
    <property type="component" value="Unassembled WGS sequence"/>
</dbReference>
<comment type="subcellular location">
    <subcellularLocation>
        <location evidence="1">Cell membrane</location>
        <topology evidence="1">Multi-pass membrane protein</topology>
    </subcellularLocation>
</comment>
<dbReference type="RefSeq" id="WP_077197703.1">
    <property type="nucleotide sequence ID" value="NZ_LBFC01000002.1"/>
</dbReference>
<evidence type="ECO:0000256" key="5">
    <source>
        <dbReference type="ARBA" id="ARBA00023136"/>
    </source>
</evidence>
<dbReference type="InterPro" id="IPR025383">
    <property type="entry name" value="MrpA_C/MbhD"/>
</dbReference>
<evidence type="ECO:0000256" key="2">
    <source>
        <dbReference type="ARBA" id="ARBA00022475"/>
    </source>
</evidence>
<dbReference type="SUPFAM" id="SSF53850">
    <property type="entry name" value="Periplasmic binding protein-like II"/>
    <property type="match status" value="1"/>
</dbReference>
<reference evidence="8 9" key="1">
    <citation type="submission" date="2015-06" db="EMBL/GenBank/DDBJ databases">
        <title>Genome sequencing of Thermotogales isolates from hydrothermal vents.</title>
        <authorList>
            <person name="Haverkamp T.H."/>
            <person name="Kublanov I.V."/>
            <person name="Nesbo C.L."/>
        </authorList>
    </citation>
    <scope>NUCLEOTIDE SEQUENCE [LARGE SCALE GENOMIC DNA]</scope>
    <source>
        <strain evidence="9">ik275mar</strain>
    </source>
</reference>
<dbReference type="Pfam" id="PF13244">
    <property type="entry name" value="MbhD"/>
    <property type="match status" value="1"/>
</dbReference>